<dbReference type="InterPro" id="IPR052075">
    <property type="entry name" value="Heme_exporter_D"/>
</dbReference>
<dbReference type="PANTHER" id="PTHR37531:SF1">
    <property type="entry name" value="HEME EXPORTER PROTEIN D"/>
    <property type="match status" value="1"/>
</dbReference>
<keyword evidence="11 12" id="KW-0472">Membrane</keyword>
<evidence type="ECO:0000256" key="8">
    <source>
        <dbReference type="ARBA" id="ARBA00022692"/>
    </source>
</evidence>
<proteinExistence type="inferred from homology"/>
<keyword evidence="10 12" id="KW-1133">Transmembrane helix</keyword>
<comment type="similarity">
    <text evidence="3 12">Belongs to the CcmD/CycX/HelD family.</text>
</comment>
<comment type="caution">
    <text evidence="13">The sequence shown here is derived from an EMBL/GenBank/DDBJ whole genome shotgun (WGS) entry which is preliminary data.</text>
</comment>
<evidence type="ECO:0000313" key="14">
    <source>
        <dbReference type="Proteomes" id="UP001157461"/>
    </source>
</evidence>
<keyword evidence="6 12" id="KW-1003">Cell membrane</keyword>
<dbReference type="RefSeq" id="WP_280306385.1">
    <property type="nucleotide sequence ID" value="NZ_JAPDIQ010000001.1"/>
</dbReference>
<dbReference type="NCBIfam" id="TIGR03141">
    <property type="entry name" value="cytochro_ccmD"/>
    <property type="match status" value="1"/>
</dbReference>
<evidence type="ECO:0000256" key="3">
    <source>
        <dbReference type="ARBA" id="ARBA00008741"/>
    </source>
</evidence>
<comment type="subcellular location">
    <subcellularLocation>
        <location evidence="2 12">Cell inner membrane</location>
        <topology evidence="2 12">Single-pass membrane protein</topology>
    </subcellularLocation>
</comment>
<accession>A0ABT6IBX8</accession>
<protein>
    <recommendedName>
        <fullName evidence="4 12">Heme exporter protein D</fullName>
    </recommendedName>
</protein>
<organism evidence="13 14">
    <name type="scientific">Pseudomonas flavocrustae</name>
    <dbReference type="NCBI Taxonomy" id="2991719"/>
    <lineage>
        <taxon>Bacteria</taxon>
        <taxon>Pseudomonadati</taxon>
        <taxon>Pseudomonadota</taxon>
        <taxon>Gammaproteobacteria</taxon>
        <taxon>Pseudomonadales</taxon>
        <taxon>Pseudomonadaceae</taxon>
        <taxon>Pseudomonas</taxon>
    </lineage>
</organism>
<gene>
    <name evidence="13" type="primary">ccmD</name>
    <name evidence="13" type="ORF">OMP44_03130</name>
</gene>
<keyword evidence="5 12" id="KW-0813">Transport</keyword>
<dbReference type="InterPro" id="IPR007078">
    <property type="entry name" value="Haem_export_protD_CcmD"/>
</dbReference>
<evidence type="ECO:0000256" key="12">
    <source>
        <dbReference type="RuleBase" id="RU363101"/>
    </source>
</evidence>
<name>A0ABT6IBX8_9PSED</name>
<evidence type="ECO:0000256" key="2">
    <source>
        <dbReference type="ARBA" id="ARBA00004377"/>
    </source>
</evidence>
<evidence type="ECO:0000256" key="9">
    <source>
        <dbReference type="ARBA" id="ARBA00022748"/>
    </source>
</evidence>
<dbReference type="Proteomes" id="UP001157461">
    <property type="component" value="Unassembled WGS sequence"/>
</dbReference>
<keyword evidence="8 12" id="KW-0812">Transmembrane</keyword>
<evidence type="ECO:0000256" key="5">
    <source>
        <dbReference type="ARBA" id="ARBA00022448"/>
    </source>
</evidence>
<dbReference type="PANTHER" id="PTHR37531">
    <property type="entry name" value="HEME EXPORTER PROTEIN D"/>
    <property type="match status" value="1"/>
</dbReference>
<evidence type="ECO:0000256" key="11">
    <source>
        <dbReference type="ARBA" id="ARBA00023136"/>
    </source>
</evidence>
<evidence type="ECO:0000256" key="4">
    <source>
        <dbReference type="ARBA" id="ARBA00016461"/>
    </source>
</evidence>
<evidence type="ECO:0000256" key="6">
    <source>
        <dbReference type="ARBA" id="ARBA00022475"/>
    </source>
</evidence>
<comment type="function">
    <text evidence="1 12">Required for the export of heme to the periplasm for the biogenesis of c-type cytochromes.</text>
</comment>
<keyword evidence="14" id="KW-1185">Reference proteome</keyword>
<evidence type="ECO:0000256" key="10">
    <source>
        <dbReference type="ARBA" id="ARBA00022989"/>
    </source>
</evidence>
<feature type="transmembrane region" description="Helical" evidence="12">
    <location>
        <begin position="18"/>
        <end position="38"/>
    </location>
</feature>
<reference evidence="13 14" key="1">
    <citation type="submission" date="2022-10" db="EMBL/GenBank/DDBJ databases">
        <title>A novel Pseudomonas species, isolated from Passiflora incarnata leaves.</title>
        <authorList>
            <person name="Cueva-Yesquen L.G."/>
            <person name="Fantinatti-Garboggini F."/>
        </authorList>
    </citation>
    <scope>NUCLEOTIDE SEQUENCE [LARGE SCALE GENOMIC DNA]</scope>
    <source>
        <strain evidence="13 14">CBMAI 2609</strain>
    </source>
</reference>
<evidence type="ECO:0000256" key="1">
    <source>
        <dbReference type="ARBA" id="ARBA00002442"/>
    </source>
</evidence>
<dbReference type="EMBL" id="JAPDIQ010000001">
    <property type="protein sequence ID" value="MDH4761901.1"/>
    <property type="molecule type" value="Genomic_DNA"/>
</dbReference>
<dbReference type="Pfam" id="PF04995">
    <property type="entry name" value="CcmD"/>
    <property type="match status" value="1"/>
</dbReference>
<sequence>MSGVEWAQVLGMGRYGLYVWPAFGLTLVILGGLLLHGWQARRRLQRALRQRCRRERRP</sequence>
<keyword evidence="7 12" id="KW-0997">Cell inner membrane</keyword>
<evidence type="ECO:0000313" key="13">
    <source>
        <dbReference type="EMBL" id="MDH4761901.1"/>
    </source>
</evidence>
<evidence type="ECO:0000256" key="7">
    <source>
        <dbReference type="ARBA" id="ARBA00022519"/>
    </source>
</evidence>
<keyword evidence="9 12" id="KW-0201">Cytochrome c-type biogenesis</keyword>